<protein>
    <submittedName>
        <fullName evidence="6">Globin</fullName>
    </submittedName>
</protein>
<evidence type="ECO:0000313" key="6">
    <source>
        <dbReference type="EMBL" id="MVT44398.1"/>
    </source>
</evidence>
<dbReference type="GO" id="GO:0046872">
    <property type="term" value="F:metal ion binding"/>
    <property type="evidence" value="ECO:0007669"/>
    <property type="project" value="UniProtKB-KW"/>
</dbReference>
<organism evidence="6 7">
    <name type="scientific">Chitinophaga oryziterrae</name>
    <dbReference type="NCBI Taxonomy" id="1031224"/>
    <lineage>
        <taxon>Bacteria</taxon>
        <taxon>Pseudomonadati</taxon>
        <taxon>Bacteroidota</taxon>
        <taxon>Chitinophagia</taxon>
        <taxon>Chitinophagales</taxon>
        <taxon>Chitinophagaceae</taxon>
        <taxon>Chitinophaga</taxon>
    </lineage>
</organism>
<evidence type="ECO:0000256" key="1">
    <source>
        <dbReference type="ARBA" id="ARBA00022448"/>
    </source>
</evidence>
<dbReference type="Pfam" id="PF01152">
    <property type="entry name" value="Bac_globin"/>
    <property type="match status" value="1"/>
</dbReference>
<dbReference type="AlphaFoldDB" id="A0A6N8JJF9"/>
<name>A0A6N8JJF9_9BACT</name>
<dbReference type="InterPro" id="IPR012292">
    <property type="entry name" value="Globin/Proto"/>
</dbReference>
<gene>
    <name evidence="6" type="ORF">GO495_27640</name>
</gene>
<keyword evidence="1" id="KW-0813">Transport</keyword>
<evidence type="ECO:0000313" key="7">
    <source>
        <dbReference type="Proteomes" id="UP000468388"/>
    </source>
</evidence>
<keyword evidence="4 5" id="KW-0408">Iron</keyword>
<reference evidence="6 7" key="1">
    <citation type="submission" date="2019-12" db="EMBL/GenBank/DDBJ databases">
        <title>The draft genomic sequence of strain Chitinophaga oryziterrae JCM 16595.</title>
        <authorList>
            <person name="Zhang X."/>
        </authorList>
    </citation>
    <scope>NUCLEOTIDE SEQUENCE [LARGE SCALE GENOMIC DNA]</scope>
    <source>
        <strain evidence="6 7">JCM 16595</strain>
    </source>
</reference>
<dbReference type="Gene3D" id="1.10.490.10">
    <property type="entry name" value="Globins"/>
    <property type="match status" value="1"/>
</dbReference>
<sequence>MTMKDIEGIEDIKWMVDTFYGKVREDNLLGPIFLSQLGDDWAHHLGNMYSFWNMAIFGVREYTGQPLPKHLPLPIDSLHFNAWLRHFNDTLNERFEGPVTEQTKKRAETIAATFLHKITAFRS</sequence>
<accession>A0A6N8JJF9</accession>
<dbReference type="CDD" id="cd08916">
    <property type="entry name" value="TrHb3_P"/>
    <property type="match status" value="1"/>
</dbReference>
<dbReference type="GO" id="GO:0019825">
    <property type="term" value="F:oxygen binding"/>
    <property type="evidence" value="ECO:0007669"/>
    <property type="project" value="InterPro"/>
</dbReference>
<dbReference type="Proteomes" id="UP000468388">
    <property type="component" value="Unassembled WGS sequence"/>
</dbReference>
<dbReference type="GO" id="GO:0020037">
    <property type="term" value="F:heme binding"/>
    <property type="evidence" value="ECO:0007669"/>
    <property type="project" value="InterPro"/>
</dbReference>
<evidence type="ECO:0000256" key="3">
    <source>
        <dbReference type="ARBA" id="ARBA00022723"/>
    </source>
</evidence>
<evidence type="ECO:0000256" key="2">
    <source>
        <dbReference type="ARBA" id="ARBA00022617"/>
    </source>
</evidence>
<dbReference type="EMBL" id="WRXO01000011">
    <property type="protein sequence ID" value="MVT44398.1"/>
    <property type="molecule type" value="Genomic_DNA"/>
</dbReference>
<comment type="caution">
    <text evidence="6">The sequence shown here is derived from an EMBL/GenBank/DDBJ whole genome shotgun (WGS) entry which is preliminary data.</text>
</comment>
<dbReference type="InterPro" id="IPR001486">
    <property type="entry name" value="Hemoglobin_trunc"/>
</dbReference>
<proteinExistence type="predicted"/>
<evidence type="ECO:0000256" key="5">
    <source>
        <dbReference type="PIRSR" id="PIRSR601486-1"/>
    </source>
</evidence>
<keyword evidence="3 5" id="KW-0479">Metal-binding</keyword>
<keyword evidence="7" id="KW-1185">Reference proteome</keyword>
<feature type="binding site" description="distal binding residue" evidence="5">
    <location>
        <position position="43"/>
    </location>
    <ligand>
        <name>heme</name>
        <dbReference type="ChEBI" id="CHEBI:30413"/>
    </ligand>
    <ligandPart>
        <name>Fe</name>
        <dbReference type="ChEBI" id="CHEBI:18248"/>
    </ligandPart>
</feature>
<dbReference type="SUPFAM" id="SSF46458">
    <property type="entry name" value="Globin-like"/>
    <property type="match status" value="1"/>
</dbReference>
<dbReference type="InterPro" id="IPR009050">
    <property type="entry name" value="Globin-like_sf"/>
</dbReference>
<keyword evidence="2 5" id="KW-0349">Heme</keyword>
<evidence type="ECO:0000256" key="4">
    <source>
        <dbReference type="ARBA" id="ARBA00023004"/>
    </source>
</evidence>